<keyword evidence="4" id="KW-1185">Reference proteome</keyword>
<dbReference type="EMBL" id="LN890655">
    <property type="protein sequence ID" value="CUS02677.2"/>
    <property type="molecule type" value="Genomic_DNA"/>
</dbReference>
<sequence>MIRNSINKPTYGRLGLLLLLTGVLALLVACGGGAEPAATPTSAPTATPTIAGSNEPTRGQAVVNAIDILIMESFPVQVSVMARGDLPDSCTQIDEIITQQADNTFRVAVTTLRQPDQICTQALVPFEQSISLDVAGLPAGTYDVVVNGVTGSFTLEVDNVPVDDTTGAGAGGGPPGISGFVWHDLCPQTGTAPGDAAPDEGCIPSAAGDTLQADGEMAAGEPGIPGVTVRLLAGDCTTAAEGDELAATTDESGAFRFEDISADTYCVFLDTADADNAAILGEGVLTFPVSNGVATNSITVTLDEGAALTDVNFGFDFRFLPVPETVENCTNSFEFVQDLTVPDDTVFPPGETFEAGWRLRNNGTCPWTTDYAVAFIGGDAMGITTTVPLESAVTPGQTEDVSIFLTAPETPGTYRSNWQLADAAGTVFGINGAIEDAFWVQIVVEEGAAPVGTPSPGSASIGGVVWEDLCFLTNGTASRGCVETEEGSGFYRGNGVFDDNESALAGITLVLGQGACPPGGIIETANRLATTLSGEDGLYVFEGLDAGIYCVSIDALSPENVDLLIPGNWTWPAPGTGRSGLRLAAGQQRLDVDFGWDFQD</sequence>
<evidence type="ECO:0000259" key="2">
    <source>
        <dbReference type="Pfam" id="PF16158"/>
    </source>
</evidence>
<proteinExistence type="predicted"/>
<accession>A0A170PEN0</accession>
<dbReference type="PANTHER" id="PTHR20930:SF0">
    <property type="entry name" value="PROTEIN ILRUN"/>
    <property type="match status" value="1"/>
</dbReference>
<dbReference type="AlphaFoldDB" id="A0A170PEN0"/>
<dbReference type="SUPFAM" id="SSF117074">
    <property type="entry name" value="Hypothetical protein PA1324"/>
    <property type="match status" value="2"/>
</dbReference>
<name>A0A170PEN0_9CHLR</name>
<dbReference type="InterPro" id="IPR013783">
    <property type="entry name" value="Ig-like_fold"/>
</dbReference>
<dbReference type="OrthoDB" id="166850at2"/>
<dbReference type="CDD" id="cd14947">
    <property type="entry name" value="NBR1_like"/>
    <property type="match status" value="1"/>
</dbReference>
<evidence type="ECO:0000313" key="4">
    <source>
        <dbReference type="Proteomes" id="UP000215027"/>
    </source>
</evidence>
<dbReference type="Gene3D" id="2.60.40.10">
    <property type="entry name" value="Immunoglobulins"/>
    <property type="match status" value="3"/>
</dbReference>
<dbReference type="KEGG" id="pbf:CFX0092_A0799"/>
<dbReference type="PANTHER" id="PTHR20930">
    <property type="entry name" value="OVARIAN CARCINOMA ANTIGEN CA125-RELATED"/>
    <property type="match status" value="1"/>
</dbReference>
<gene>
    <name evidence="3" type="ORF">CFX0092_A0799</name>
</gene>
<feature type="domain" description="Nbr1 FW" evidence="2">
    <location>
        <begin position="340"/>
        <end position="444"/>
    </location>
</feature>
<dbReference type="PROSITE" id="PS51257">
    <property type="entry name" value="PROKAR_LIPOPROTEIN"/>
    <property type="match status" value="1"/>
</dbReference>
<dbReference type="Proteomes" id="UP000215027">
    <property type="component" value="Chromosome I"/>
</dbReference>
<protein>
    <recommendedName>
        <fullName evidence="2">Nbr1 FW domain-containing protein</fullName>
    </recommendedName>
</protein>
<evidence type="ECO:0000256" key="1">
    <source>
        <dbReference type="SAM" id="MobiDB-lite"/>
    </source>
</evidence>
<feature type="region of interest" description="Disordered" evidence="1">
    <location>
        <begin position="189"/>
        <end position="208"/>
    </location>
</feature>
<evidence type="ECO:0000313" key="3">
    <source>
        <dbReference type="EMBL" id="CUS02677.2"/>
    </source>
</evidence>
<dbReference type="InterPro" id="IPR032350">
    <property type="entry name" value="Nbr1_FW"/>
</dbReference>
<dbReference type="Pfam" id="PF16158">
    <property type="entry name" value="N_BRCA1_IG"/>
    <property type="match status" value="1"/>
</dbReference>
<organism evidence="3 4">
    <name type="scientific">Candidatus Promineifilum breve</name>
    <dbReference type="NCBI Taxonomy" id="1806508"/>
    <lineage>
        <taxon>Bacteria</taxon>
        <taxon>Bacillati</taxon>
        <taxon>Chloroflexota</taxon>
        <taxon>Ardenticatenia</taxon>
        <taxon>Candidatus Promineifilales</taxon>
        <taxon>Candidatus Promineifilaceae</taxon>
        <taxon>Candidatus Promineifilum</taxon>
    </lineage>
</organism>
<dbReference type="RefSeq" id="WP_095042261.1">
    <property type="nucleotide sequence ID" value="NZ_LN890655.1"/>
</dbReference>
<reference evidence="3" key="1">
    <citation type="submission" date="2016-01" db="EMBL/GenBank/DDBJ databases">
        <authorList>
            <person name="Mcilroy J.S."/>
            <person name="Karst M S."/>
            <person name="Albertsen M."/>
        </authorList>
    </citation>
    <scope>NUCLEOTIDE SEQUENCE</scope>
    <source>
        <strain evidence="3">Cfx-K</strain>
    </source>
</reference>